<dbReference type="Proteomes" id="UP001259832">
    <property type="component" value="Unassembled WGS sequence"/>
</dbReference>
<dbReference type="EMBL" id="JASMQC010000055">
    <property type="protein sequence ID" value="KAK1928929.1"/>
    <property type="molecule type" value="Genomic_DNA"/>
</dbReference>
<name>A0AAD9LB87_9STRA</name>
<organism evidence="2 3">
    <name type="scientific">Phytophthora citrophthora</name>
    <dbReference type="NCBI Taxonomy" id="4793"/>
    <lineage>
        <taxon>Eukaryota</taxon>
        <taxon>Sar</taxon>
        <taxon>Stramenopiles</taxon>
        <taxon>Oomycota</taxon>
        <taxon>Peronosporomycetes</taxon>
        <taxon>Peronosporales</taxon>
        <taxon>Peronosporaceae</taxon>
        <taxon>Phytophthora</taxon>
    </lineage>
</organism>
<protein>
    <submittedName>
        <fullName evidence="2">Uncharacterized protein</fullName>
    </submittedName>
</protein>
<feature type="region of interest" description="Disordered" evidence="1">
    <location>
        <begin position="258"/>
        <end position="282"/>
    </location>
</feature>
<comment type="caution">
    <text evidence="2">The sequence shown here is derived from an EMBL/GenBank/DDBJ whole genome shotgun (WGS) entry which is preliminary data.</text>
</comment>
<evidence type="ECO:0000256" key="1">
    <source>
        <dbReference type="SAM" id="MobiDB-lite"/>
    </source>
</evidence>
<feature type="compositionally biased region" description="Basic and acidic residues" evidence="1">
    <location>
        <begin position="260"/>
        <end position="270"/>
    </location>
</feature>
<proteinExistence type="predicted"/>
<gene>
    <name evidence="2" type="ORF">P3T76_015569</name>
</gene>
<evidence type="ECO:0000313" key="2">
    <source>
        <dbReference type="EMBL" id="KAK1928929.1"/>
    </source>
</evidence>
<feature type="compositionally biased region" description="Basic residues" evidence="1">
    <location>
        <begin position="273"/>
        <end position="282"/>
    </location>
</feature>
<keyword evidence="3" id="KW-1185">Reference proteome</keyword>
<accession>A0AAD9LB87</accession>
<reference evidence="2" key="1">
    <citation type="submission" date="2023-08" db="EMBL/GenBank/DDBJ databases">
        <title>Reference Genome Resource for the Citrus Pathogen Phytophthora citrophthora.</title>
        <authorList>
            <person name="Moller H."/>
            <person name="Coetzee B."/>
            <person name="Rose L.J."/>
            <person name="Van Niekerk J.M."/>
        </authorList>
    </citation>
    <scope>NUCLEOTIDE SEQUENCE</scope>
    <source>
        <strain evidence="2">STE-U-9442</strain>
    </source>
</reference>
<dbReference type="AlphaFoldDB" id="A0AAD9LB87"/>
<sequence>MLRALTAPCTDPPVRTPWMPTEAQIHDRFGASSPPNPILLYSCNSINDDDVAKEVDFESETQRRDYYIGLFHELRYFAAKKTSRKSKVPEWQALCQSWNAFVDNFNKDPKAYRERVVATRDRFYTYTSRGKCERLHDQSMEAGISCAVLFGTFCPCCPPGAARLSESDLTGYTLTRVPDHIKGSVLVSSHAKLRVLWSTAALPVQDLILQVMVGFVRPHHFRNVLHQDVPRLPRVSLGRKSSPTNTKTNLLRVRSLMSHDPLHNPADRSTRVAQRRRRGRKHSLCKVNAMTTTIVPCTMELLH</sequence>
<evidence type="ECO:0000313" key="3">
    <source>
        <dbReference type="Proteomes" id="UP001259832"/>
    </source>
</evidence>